<keyword evidence="1" id="KW-0677">Repeat</keyword>
<proteinExistence type="predicted"/>
<evidence type="ECO:0000256" key="2">
    <source>
        <dbReference type="ARBA" id="ARBA00023043"/>
    </source>
</evidence>
<feature type="repeat" description="ANK" evidence="3">
    <location>
        <begin position="193"/>
        <end position="219"/>
    </location>
</feature>
<dbReference type="Pfam" id="PF12796">
    <property type="entry name" value="Ank_2"/>
    <property type="match status" value="2"/>
</dbReference>
<feature type="repeat" description="ANK" evidence="3">
    <location>
        <begin position="34"/>
        <end position="66"/>
    </location>
</feature>
<sequence length="260" mass="28972">MTSEVLLDASISQRKDLIQVLLEHGVNANHCDVNGNSSLFHAVCNGDVDTAQLLLRQGALPNQRNLDGKTPLYAAIISNNIKMIKMLIEYGTDINLPVYWYSPAYHCVHIHLIRNVQQERSVLTGSSLLLLALHLKHSMAAQILVSQLNVDANAVDSAGQAPLLLASRSRRYSKVYRSLLSKKHIDVETTDKKGNFPLYVAVTLGNSELVGLLLNRGADPARKIGDLSLFEYACRRSNVEIIYHFIRCHPNLCHRHIVYG</sequence>
<accession>A0A1Z5JM34</accession>
<dbReference type="InterPro" id="IPR002110">
    <property type="entry name" value="Ankyrin_rpt"/>
</dbReference>
<evidence type="ECO:0000313" key="5">
    <source>
        <dbReference type="Proteomes" id="UP000198406"/>
    </source>
</evidence>
<dbReference type="SMART" id="SM00248">
    <property type="entry name" value="ANK"/>
    <property type="match status" value="5"/>
</dbReference>
<feature type="repeat" description="ANK" evidence="3">
    <location>
        <begin position="67"/>
        <end position="99"/>
    </location>
</feature>
<name>A0A1Z5JM34_FISSO</name>
<dbReference type="PROSITE" id="PS50297">
    <property type="entry name" value="ANK_REP_REGION"/>
    <property type="match status" value="3"/>
</dbReference>
<organism evidence="4 5">
    <name type="scientific">Fistulifera solaris</name>
    <name type="common">Oleaginous diatom</name>
    <dbReference type="NCBI Taxonomy" id="1519565"/>
    <lineage>
        <taxon>Eukaryota</taxon>
        <taxon>Sar</taxon>
        <taxon>Stramenopiles</taxon>
        <taxon>Ochrophyta</taxon>
        <taxon>Bacillariophyta</taxon>
        <taxon>Bacillariophyceae</taxon>
        <taxon>Bacillariophycidae</taxon>
        <taxon>Naviculales</taxon>
        <taxon>Naviculaceae</taxon>
        <taxon>Fistulifera</taxon>
    </lineage>
</organism>
<dbReference type="EMBL" id="BDSP01000084">
    <property type="protein sequence ID" value="GAX14848.1"/>
    <property type="molecule type" value="Genomic_DNA"/>
</dbReference>
<dbReference type="SUPFAM" id="SSF48403">
    <property type="entry name" value="Ankyrin repeat"/>
    <property type="match status" value="1"/>
</dbReference>
<dbReference type="Proteomes" id="UP000198406">
    <property type="component" value="Unassembled WGS sequence"/>
</dbReference>
<keyword evidence="5" id="KW-1185">Reference proteome</keyword>
<dbReference type="OrthoDB" id="20872at2759"/>
<evidence type="ECO:0000256" key="3">
    <source>
        <dbReference type="PROSITE-ProRule" id="PRU00023"/>
    </source>
</evidence>
<dbReference type="AlphaFoldDB" id="A0A1Z5JM34"/>
<dbReference type="Gene3D" id="1.25.40.20">
    <property type="entry name" value="Ankyrin repeat-containing domain"/>
    <property type="match status" value="2"/>
</dbReference>
<keyword evidence="2 3" id="KW-0040">ANK repeat</keyword>
<comment type="caution">
    <text evidence="4">The sequence shown here is derived from an EMBL/GenBank/DDBJ whole genome shotgun (WGS) entry which is preliminary data.</text>
</comment>
<dbReference type="PANTHER" id="PTHR24198:SF165">
    <property type="entry name" value="ANKYRIN REPEAT-CONTAINING PROTEIN-RELATED"/>
    <property type="match status" value="1"/>
</dbReference>
<dbReference type="InterPro" id="IPR036770">
    <property type="entry name" value="Ankyrin_rpt-contain_sf"/>
</dbReference>
<evidence type="ECO:0000313" key="4">
    <source>
        <dbReference type="EMBL" id="GAX14848.1"/>
    </source>
</evidence>
<protein>
    <submittedName>
        <fullName evidence="4">Uncharacterized protein</fullName>
    </submittedName>
</protein>
<dbReference type="PROSITE" id="PS50088">
    <property type="entry name" value="ANK_REPEAT"/>
    <property type="match status" value="3"/>
</dbReference>
<gene>
    <name evidence="4" type="ORF">FisN_29Lu060</name>
</gene>
<dbReference type="InParanoid" id="A0A1Z5JM34"/>
<evidence type="ECO:0000256" key="1">
    <source>
        <dbReference type="ARBA" id="ARBA00022737"/>
    </source>
</evidence>
<dbReference type="PANTHER" id="PTHR24198">
    <property type="entry name" value="ANKYRIN REPEAT AND PROTEIN KINASE DOMAIN-CONTAINING PROTEIN"/>
    <property type="match status" value="1"/>
</dbReference>
<reference evidence="4 5" key="1">
    <citation type="journal article" date="2015" name="Plant Cell">
        <title>Oil accumulation by the oleaginous diatom Fistulifera solaris as revealed by the genome and transcriptome.</title>
        <authorList>
            <person name="Tanaka T."/>
            <person name="Maeda Y."/>
            <person name="Veluchamy A."/>
            <person name="Tanaka M."/>
            <person name="Abida H."/>
            <person name="Marechal E."/>
            <person name="Bowler C."/>
            <person name="Muto M."/>
            <person name="Sunaga Y."/>
            <person name="Tanaka M."/>
            <person name="Yoshino T."/>
            <person name="Taniguchi T."/>
            <person name="Fukuda Y."/>
            <person name="Nemoto M."/>
            <person name="Matsumoto M."/>
            <person name="Wong P.S."/>
            <person name="Aburatani S."/>
            <person name="Fujibuchi W."/>
        </authorList>
    </citation>
    <scope>NUCLEOTIDE SEQUENCE [LARGE SCALE GENOMIC DNA]</scope>
    <source>
        <strain evidence="4 5">JPCC DA0580</strain>
    </source>
</reference>
<dbReference type="GO" id="GO:0005737">
    <property type="term" value="C:cytoplasm"/>
    <property type="evidence" value="ECO:0007669"/>
    <property type="project" value="TreeGrafter"/>
</dbReference>